<dbReference type="SUPFAM" id="SSF52402">
    <property type="entry name" value="Adenine nucleotide alpha hydrolases-like"/>
    <property type="match status" value="1"/>
</dbReference>
<sequence length="390" mass="45106">MPHWFFWASIFLRRFFRFPIFFLSSFQPLMEAVKQLKKTPAAPSRLLATGDLDDETLRNTQLNAELYHTSNDSVELYRQENNSSDLLGRLYYDDYDSDSMTSPSITPMPLSPIISPSESSDQLSNKSRPPFLRMKSMERGISFDTSPHGHQKSYTVKAKHPLFKFRRTNKTFLVGYNDDVESTKAIEWLFDEMIINGDTIVVLQVLDEKQHVAIDKSKVQKNLAKIEQINHHFKKVCIIYEAAIGKAKRAIKSAIDEYRPSMMAIGTHHYDGKEHHRSFTKSSLSKHILECSLVPIILVKPTYRYVEFLREEVDGPQYFENWIKNIDHIDNRVIRKKVPLISPSISRNSSYTSLVNEDRGRGGGLSDQVLNESRSRSTSKNRVFARFFKK</sequence>
<dbReference type="PANTHER" id="PTHR47815:SF1">
    <property type="entry name" value="UNIVERSAL STRESS PROTEIN A FAMILY PROTEIN C25B2.10"/>
    <property type="match status" value="1"/>
</dbReference>
<feature type="domain" description="UspA" evidence="3">
    <location>
        <begin position="169"/>
        <end position="300"/>
    </location>
</feature>
<feature type="signal peptide" evidence="2">
    <location>
        <begin position="1"/>
        <end position="17"/>
    </location>
</feature>
<evidence type="ECO:0000313" key="6">
    <source>
        <dbReference type="Proteomes" id="UP000002605"/>
    </source>
</evidence>
<evidence type="ECO:0000313" key="5">
    <source>
        <dbReference type="EMBL" id="CAX41401.1"/>
    </source>
</evidence>
<feature type="compositionally biased region" description="Polar residues" evidence="1">
    <location>
        <begin position="368"/>
        <end position="377"/>
    </location>
</feature>
<dbReference type="InterPro" id="IPR006016">
    <property type="entry name" value="UspA"/>
</dbReference>
<evidence type="ECO:0000256" key="1">
    <source>
        <dbReference type="SAM" id="MobiDB-lite"/>
    </source>
</evidence>
<dbReference type="RefSeq" id="XP_002420326.1">
    <property type="nucleotide sequence ID" value="XM_002420281.1"/>
</dbReference>
<dbReference type="Proteomes" id="UP000002605">
    <property type="component" value="Chromosome 5"/>
</dbReference>
<dbReference type="CGD" id="CAL0000160972">
    <property type="gene designation" value="Cd36_50200"/>
</dbReference>
<dbReference type="HOGENOM" id="CLU_033255_0_0_1"/>
<evidence type="ECO:0000259" key="3">
    <source>
        <dbReference type="Pfam" id="PF00582"/>
    </source>
</evidence>
<keyword evidence="6" id="KW-1185">Reference proteome</keyword>
<dbReference type="InterPro" id="IPR014729">
    <property type="entry name" value="Rossmann-like_a/b/a_fold"/>
</dbReference>
<dbReference type="VEuPathDB" id="FungiDB:CD36_50200"/>
<dbReference type="OrthoDB" id="843225at2759"/>
<evidence type="ECO:0000313" key="4">
    <source>
        <dbReference type="CGD" id="CAL0000160972"/>
    </source>
</evidence>
<feature type="chain" id="PRO_5002894157" description="UspA domain-containing protein" evidence="2">
    <location>
        <begin position="18"/>
        <end position="390"/>
    </location>
</feature>
<dbReference type="AlphaFoldDB" id="B9WGW3"/>
<feature type="region of interest" description="Disordered" evidence="1">
    <location>
        <begin position="352"/>
        <end position="377"/>
    </location>
</feature>
<dbReference type="PANTHER" id="PTHR47815">
    <property type="entry name" value="UNIVERSAL STRESS PROTEIN A FAMILY PROTEIN C25B2.10"/>
    <property type="match status" value="1"/>
</dbReference>
<protein>
    <recommendedName>
        <fullName evidence="3">UspA domain-containing protein</fullName>
    </recommendedName>
</protein>
<dbReference type="eggNOG" id="ENOG502RYEB">
    <property type="taxonomic scope" value="Eukaryota"/>
</dbReference>
<dbReference type="KEGG" id="cdu:CD36_50200"/>
<accession>B9WGW3</accession>
<dbReference type="EMBL" id="FM992692">
    <property type="protein sequence ID" value="CAX41401.1"/>
    <property type="molecule type" value="Genomic_DNA"/>
</dbReference>
<reference evidence="5 6" key="1">
    <citation type="journal article" date="2009" name="Genome Res.">
        <title>Comparative genomics of the fungal pathogens Candida dubliniensis and Candida albicans.</title>
        <authorList>
            <person name="Jackson A.P."/>
            <person name="Gamble J.A."/>
            <person name="Yeomans T."/>
            <person name="Moran G.P."/>
            <person name="Saunders D."/>
            <person name="Harris D."/>
            <person name="Aslett M."/>
            <person name="Barrell J.F."/>
            <person name="Butler G."/>
            <person name="Citiulo F."/>
            <person name="Coleman D.C."/>
            <person name="de Groot P.W.J."/>
            <person name="Goodwin T.J."/>
            <person name="Quail M.A."/>
            <person name="McQuillan J."/>
            <person name="Munro C.A."/>
            <person name="Pain A."/>
            <person name="Poulter R.T."/>
            <person name="Rajandream M.A."/>
            <person name="Renauld H."/>
            <person name="Spiering M.J."/>
            <person name="Tivey A."/>
            <person name="Gow N.A.R."/>
            <person name="Barrell B."/>
            <person name="Sullivan D.J."/>
            <person name="Berriman M."/>
        </authorList>
    </citation>
    <scope>NUCLEOTIDE SEQUENCE [LARGE SCALE GENOMIC DNA]</scope>
    <source>
        <strain evidence="6">CD36 / ATCC MYA-646 / CBS 7987 / NCPF 3949 / NRRL Y-17841</strain>
    </source>
</reference>
<dbReference type="Pfam" id="PF00582">
    <property type="entry name" value="Usp"/>
    <property type="match status" value="1"/>
</dbReference>
<name>B9WGW3_CANDC</name>
<keyword evidence="2" id="KW-0732">Signal</keyword>
<evidence type="ECO:0000256" key="2">
    <source>
        <dbReference type="SAM" id="SignalP"/>
    </source>
</evidence>
<dbReference type="Gene3D" id="3.40.50.620">
    <property type="entry name" value="HUPs"/>
    <property type="match status" value="1"/>
</dbReference>
<organism evidence="5 6">
    <name type="scientific">Candida dubliniensis (strain CD36 / ATCC MYA-646 / CBS 7987 / NCPF 3949 / NRRL Y-17841)</name>
    <name type="common">Yeast</name>
    <dbReference type="NCBI Taxonomy" id="573826"/>
    <lineage>
        <taxon>Eukaryota</taxon>
        <taxon>Fungi</taxon>
        <taxon>Dikarya</taxon>
        <taxon>Ascomycota</taxon>
        <taxon>Saccharomycotina</taxon>
        <taxon>Pichiomycetes</taxon>
        <taxon>Debaryomycetaceae</taxon>
        <taxon>Candida/Lodderomyces clade</taxon>
        <taxon>Candida</taxon>
    </lineage>
</organism>
<proteinExistence type="predicted"/>
<dbReference type="GeneID" id="8048081"/>
<gene>
    <name evidence="4" type="ordered locus">Cd36_50200</name>
    <name evidence="5" type="ORF">CD36_50200</name>
</gene>
<dbReference type="CDD" id="cd23659">
    <property type="entry name" value="USP_At3g01520-like"/>
    <property type="match status" value="1"/>
</dbReference>